<proteinExistence type="predicted"/>
<comment type="caution">
    <text evidence="1">The sequence shown here is derived from an EMBL/GenBank/DDBJ whole genome shotgun (WGS) entry which is preliminary data.</text>
</comment>
<protein>
    <submittedName>
        <fullName evidence="1">Uncharacterized protein</fullName>
    </submittedName>
</protein>
<gene>
    <name evidence="1" type="ORF">T05_13221</name>
</gene>
<sequence length="151" mass="16995">MKSSTVSIHSVRSISKEKAGVAAPFNAISLTDPKCNEPLPQADSFTSSTALLAHSSLIGDRPVLTGGKYSFYWRLRARTTDNALQEGSSTTQQRPYYRNPPLIFKSKSAYGSFTFFRFVVWRNRVVSSVCVRYKCVIAELYGDLYEPFNYL</sequence>
<reference evidence="1 2" key="1">
    <citation type="submission" date="2015-01" db="EMBL/GenBank/DDBJ databases">
        <title>Evolution of Trichinella species and genotypes.</title>
        <authorList>
            <person name="Korhonen P.K."/>
            <person name="Edoardo P."/>
            <person name="Giuseppe L.R."/>
            <person name="Gasser R.B."/>
        </authorList>
    </citation>
    <scope>NUCLEOTIDE SEQUENCE [LARGE SCALE GENOMIC DNA]</scope>
    <source>
        <strain evidence="1">ISS417</strain>
    </source>
</reference>
<feature type="non-terminal residue" evidence="1">
    <location>
        <position position="151"/>
    </location>
</feature>
<dbReference type="Proteomes" id="UP000055048">
    <property type="component" value="Unassembled WGS sequence"/>
</dbReference>
<name>A0A0V0TUX7_9BILA</name>
<organism evidence="1 2">
    <name type="scientific">Trichinella murrelli</name>
    <dbReference type="NCBI Taxonomy" id="144512"/>
    <lineage>
        <taxon>Eukaryota</taxon>
        <taxon>Metazoa</taxon>
        <taxon>Ecdysozoa</taxon>
        <taxon>Nematoda</taxon>
        <taxon>Enoplea</taxon>
        <taxon>Dorylaimia</taxon>
        <taxon>Trichinellida</taxon>
        <taxon>Trichinellidae</taxon>
        <taxon>Trichinella</taxon>
    </lineage>
</organism>
<dbReference type="AlphaFoldDB" id="A0A0V0TUX7"/>
<evidence type="ECO:0000313" key="1">
    <source>
        <dbReference type="EMBL" id="KRX42822.1"/>
    </source>
</evidence>
<evidence type="ECO:0000313" key="2">
    <source>
        <dbReference type="Proteomes" id="UP000055048"/>
    </source>
</evidence>
<keyword evidence="2" id="KW-1185">Reference proteome</keyword>
<accession>A0A0V0TUX7</accession>
<dbReference type="EMBL" id="JYDJ01000134">
    <property type="protein sequence ID" value="KRX42822.1"/>
    <property type="molecule type" value="Genomic_DNA"/>
</dbReference>